<dbReference type="EMBL" id="JAUIRO010000002">
    <property type="protein sequence ID" value="KAK0727087.1"/>
    <property type="molecule type" value="Genomic_DNA"/>
</dbReference>
<feature type="compositionally biased region" description="Basic and acidic residues" evidence="1">
    <location>
        <begin position="202"/>
        <end position="216"/>
    </location>
</feature>
<sequence>MECSYPNCAQPKAPQDIMCPMHMNGFTNAASARPLDRESDAGSAAPSPSTSRSASLTASASASVSASVSTTLSAPTAPAQGALPAPHTNSVPSSGRPSHVPPAIPNKLLSENDKSRPILRRKTAKASSTPTFSVFKPYTPYVSGENTPAAPSKPPLLTPSVHSPPASPDAPRDGEPARKKQRLTPSVDGVPDGQPNGARASDPAKPEESGVREKTAKVLLNAQSGRHASHSQTQRPGKTLETEGINGFKLTVKPVRKMAPPISSNVRFFPGLEGSSSEPERPPREQPPRQEPPVNGTSASVSRRTPEEGVFLGNKGLQDFWKSGKINQSLSPVSHTEPRSASPYQSRPFQPILQKTPAVNGQNHNAQNRPENSTYQVSGSEKSTNERPSTDDFPLTVDGPKTIFFSPPEPQTQPVTWVNGAPTLKLPVQPNGISRQEPMRQMPFNIHTKKQQQKQQQRQPGQFKALDLGLLDSFIYNQEGAAKPPPGLVLRPAVSLAKKPETPVKEDEPLYADIDPRIHWPQPRSEAWHEAKQNEIKERGGRKAQFGKAALRLRQQRLEEGEPDSFEETLPDKIAENPAWVRMLKRLHNIEGEIAASGGANGVGKRGRRRAGDVGL</sequence>
<reference evidence="2" key="1">
    <citation type="submission" date="2023-06" db="EMBL/GenBank/DDBJ databases">
        <title>Genome-scale phylogeny and comparative genomics of the fungal order Sordariales.</title>
        <authorList>
            <consortium name="Lawrence Berkeley National Laboratory"/>
            <person name="Hensen N."/>
            <person name="Bonometti L."/>
            <person name="Westerberg I."/>
            <person name="Brannstrom I.O."/>
            <person name="Guillou S."/>
            <person name="Cros-Aarteil S."/>
            <person name="Calhoun S."/>
            <person name="Haridas S."/>
            <person name="Kuo A."/>
            <person name="Mondo S."/>
            <person name="Pangilinan J."/>
            <person name="Riley R."/>
            <person name="LaButti K."/>
            <person name="Andreopoulos B."/>
            <person name="Lipzen A."/>
            <person name="Chen C."/>
            <person name="Yanf M."/>
            <person name="Daum C."/>
            <person name="Ng V."/>
            <person name="Clum A."/>
            <person name="Steindorff A."/>
            <person name="Ohm R."/>
            <person name="Martin F."/>
            <person name="Silar P."/>
            <person name="Natvig D."/>
            <person name="Lalanne C."/>
            <person name="Gautier V."/>
            <person name="Ament-velasquez S.L."/>
            <person name="Kruys A."/>
            <person name="Hutchinson M.I."/>
            <person name="Powell A.J."/>
            <person name="Barry K."/>
            <person name="Miller A.N."/>
            <person name="Grigoriev I.V."/>
            <person name="Debuchy R."/>
            <person name="Gladieux P."/>
            <person name="Thoren M.H."/>
            <person name="Johannesson H."/>
        </authorList>
    </citation>
    <scope>NUCLEOTIDE SEQUENCE</scope>
    <source>
        <strain evidence="2">SMH2392-1A</strain>
    </source>
</reference>
<name>A0AA40E6R0_9PEZI</name>
<organism evidence="2 3">
    <name type="scientific">Lasiosphaeria miniovina</name>
    <dbReference type="NCBI Taxonomy" id="1954250"/>
    <lineage>
        <taxon>Eukaryota</taxon>
        <taxon>Fungi</taxon>
        <taxon>Dikarya</taxon>
        <taxon>Ascomycota</taxon>
        <taxon>Pezizomycotina</taxon>
        <taxon>Sordariomycetes</taxon>
        <taxon>Sordariomycetidae</taxon>
        <taxon>Sordariales</taxon>
        <taxon>Lasiosphaeriaceae</taxon>
        <taxon>Lasiosphaeria</taxon>
    </lineage>
</organism>
<feature type="compositionally biased region" description="Polar residues" evidence="1">
    <location>
        <begin position="357"/>
        <end position="382"/>
    </location>
</feature>
<feature type="region of interest" description="Disordered" evidence="1">
    <location>
        <begin position="1"/>
        <end position="311"/>
    </location>
</feature>
<dbReference type="GeneID" id="85316576"/>
<dbReference type="Proteomes" id="UP001172101">
    <property type="component" value="Unassembled WGS sequence"/>
</dbReference>
<feature type="region of interest" description="Disordered" evidence="1">
    <location>
        <begin position="596"/>
        <end position="616"/>
    </location>
</feature>
<accession>A0AA40E6R0</accession>
<evidence type="ECO:0000313" key="3">
    <source>
        <dbReference type="Proteomes" id="UP001172101"/>
    </source>
</evidence>
<feature type="region of interest" description="Disordered" evidence="1">
    <location>
        <begin position="328"/>
        <end position="422"/>
    </location>
</feature>
<feature type="compositionally biased region" description="Polar residues" evidence="1">
    <location>
        <begin position="87"/>
        <end position="96"/>
    </location>
</feature>
<comment type="caution">
    <text evidence="2">The sequence shown here is derived from an EMBL/GenBank/DDBJ whole genome shotgun (WGS) entry which is preliminary data.</text>
</comment>
<gene>
    <name evidence="2" type="ORF">B0T26DRAFT_116666</name>
</gene>
<evidence type="ECO:0000256" key="1">
    <source>
        <dbReference type="SAM" id="MobiDB-lite"/>
    </source>
</evidence>
<keyword evidence="3" id="KW-1185">Reference proteome</keyword>
<feature type="compositionally biased region" description="Basic and acidic residues" evidence="1">
    <location>
        <begin position="278"/>
        <end position="288"/>
    </location>
</feature>
<evidence type="ECO:0000313" key="2">
    <source>
        <dbReference type="EMBL" id="KAK0727087.1"/>
    </source>
</evidence>
<dbReference type="RefSeq" id="XP_060299943.1">
    <property type="nucleotide sequence ID" value="XM_060433305.1"/>
</dbReference>
<feature type="compositionally biased region" description="Low complexity" evidence="1">
    <location>
        <begin position="43"/>
        <end position="79"/>
    </location>
</feature>
<dbReference type="AlphaFoldDB" id="A0AA40E6R0"/>
<feature type="compositionally biased region" description="Polar residues" evidence="1">
    <location>
        <begin position="221"/>
        <end position="236"/>
    </location>
</feature>
<protein>
    <submittedName>
        <fullName evidence="2">Uncharacterized protein</fullName>
    </submittedName>
</protein>
<proteinExistence type="predicted"/>